<dbReference type="HOGENOM" id="CLU_076280_2_0_4"/>
<dbReference type="GO" id="GO:0009055">
    <property type="term" value="F:electron transfer activity"/>
    <property type="evidence" value="ECO:0007669"/>
    <property type="project" value="InterPro"/>
</dbReference>
<feature type="domain" description="Cytochrome c" evidence="11">
    <location>
        <begin position="150"/>
        <end position="238"/>
    </location>
</feature>
<feature type="chain" id="PRO_5002772524" evidence="10">
    <location>
        <begin position="35"/>
        <end position="238"/>
    </location>
</feature>
<dbReference type="OrthoDB" id="9773456at2"/>
<dbReference type="GO" id="GO:0005506">
    <property type="term" value="F:iron ion binding"/>
    <property type="evidence" value="ECO:0007669"/>
    <property type="project" value="InterPro"/>
</dbReference>
<evidence type="ECO:0000256" key="6">
    <source>
        <dbReference type="ARBA" id="ARBA00022982"/>
    </source>
</evidence>
<dbReference type="InterPro" id="IPR024167">
    <property type="entry name" value="Cytochrome_c4-like"/>
</dbReference>
<dbReference type="InterPro" id="IPR036909">
    <property type="entry name" value="Cyt_c-like_dom_sf"/>
</dbReference>
<evidence type="ECO:0000256" key="10">
    <source>
        <dbReference type="SAM" id="SignalP"/>
    </source>
</evidence>
<dbReference type="EMBL" id="CP001010">
    <property type="protein sequence ID" value="ACB43410.1"/>
    <property type="molecule type" value="Genomic_DNA"/>
</dbReference>
<feature type="binding site" description="axial binding residue" evidence="9">
    <location>
        <position position="117"/>
    </location>
    <ligand>
        <name>heme c</name>
        <dbReference type="ChEBI" id="CHEBI:61717"/>
        <label>1</label>
    </ligand>
    <ligandPart>
        <name>Fe</name>
        <dbReference type="ChEBI" id="CHEBI:18248"/>
    </ligandPart>
</feature>
<feature type="binding site" description="covalent" evidence="8">
    <location>
        <position position="174"/>
    </location>
    <ligand>
        <name>heme c</name>
        <dbReference type="ChEBI" id="CHEBI:61717"/>
        <label>2</label>
    </ligand>
</feature>
<reference evidence="12" key="1">
    <citation type="submission" date="2008-03" db="EMBL/GenBank/DDBJ databases">
        <title>Complete sequence of Polynucleobacter necessarius STIR1.</title>
        <authorList>
            <consortium name="US DOE Joint Genome Institute"/>
            <person name="Copeland A."/>
            <person name="Lucas S."/>
            <person name="Lapidus A."/>
            <person name="Barry K."/>
            <person name="Detter J.C."/>
            <person name="Glavina del Rio T."/>
            <person name="Hammon N."/>
            <person name="Israni S."/>
            <person name="Dalin E."/>
            <person name="Tice H."/>
            <person name="Pitluck S."/>
            <person name="Chain P."/>
            <person name="Malfatti S."/>
            <person name="Shin M."/>
            <person name="Vergez L."/>
            <person name="Schmutz J."/>
            <person name="Larimer F."/>
            <person name="Land M."/>
            <person name="Hauser L."/>
            <person name="Kyrpides N."/>
            <person name="Kim E."/>
            <person name="Hahn M."/>
            <person name="Richardson P."/>
        </authorList>
    </citation>
    <scope>NUCLEOTIDE SEQUENCE [LARGE SCALE GENOMIC DNA]</scope>
    <source>
        <strain evidence="12">STIR1</strain>
    </source>
</reference>
<keyword evidence="2" id="KW-0813">Transport</keyword>
<name>B1XST3_POLNS</name>
<keyword evidence="5" id="KW-0574">Periplasm</keyword>
<protein>
    <submittedName>
        <fullName evidence="12">Cytochrome c class I</fullName>
    </submittedName>
</protein>
<dbReference type="PANTHER" id="PTHR33751:SF9">
    <property type="entry name" value="CYTOCHROME C4"/>
    <property type="match status" value="1"/>
</dbReference>
<dbReference type="PIRSF" id="PIRSF000005">
    <property type="entry name" value="Cytochrome_c4"/>
    <property type="match status" value="1"/>
</dbReference>
<evidence type="ECO:0000256" key="3">
    <source>
        <dbReference type="ARBA" id="ARBA00022617"/>
    </source>
</evidence>
<organism evidence="12">
    <name type="scientific">Polynucleobacter necessarius subsp. necessarius (strain STIR1)</name>
    <dbReference type="NCBI Taxonomy" id="452638"/>
    <lineage>
        <taxon>Bacteria</taxon>
        <taxon>Pseudomonadati</taxon>
        <taxon>Pseudomonadota</taxon>
        <taxon>Betaproteobacteria</taxon>
        <taxon>Burkholderiales</taxon>
        <taxon>Burkholderiaceae</taxon>
        <taxon>Polynucleobacter</taxon>
    </lineage>
</organism>
<keyword evidence="7 9" id="KW-0408">Iron</keyword>
<feature type="binding site" description="covalent" evidence="8">
    <location>
        <position position="171"/>
    </location>
    <ligand>
        <name>heme c</name>
        <dbReference type="ChEBI" id="CHEBI:61717"/>
        <label>2</label>
    </ligand>
</feature>
<proteinExistence type="predicted"/>
<feature type="binding site" description="axial binding residue" evidence="9">
    <location>
        <position position="175"/>
    </location>
    <ligand>
        <name>heme c</name>
        <dbReference type="ChEBI" id="CHEBI:61717"/>
        <label>2</label>
    </ligand>
    <ligandPart>
        <name>Fe</name>
        <dbReference type="ChEBI" id="CHEBI:18248"/>
    </ligandPart>
</feature>
<feature type="binding site" description="axial binding residue" evidence="9">
    <location>
        <position position="215"/>
    </location>
    <ligand>
        <name>heme c</name>
        <dbReference type="ChEBI" id="CHEBI:61717"/>
        <label>2</label>
    </ligand>
    <ligandPart>
        <name>Fe</name>
        <dbReference type="ChEBI" id="CHEBI:18248"/>
    </ligandPart>
</feature>
<evidence type="ECO:0000259" key="11">
    <source>
        <dbReference type="PROSITE" id="PS51007"/>
    </source>
</evidence>
<dbReference type="eggNOG" id="COG2863">
    <property type="taxonomic scope" value="Bacteria"/>
</dbReference>
<evidence type="ECO:0000256" key="8">
    <source>
        <dbReference type="PIRSR" id="PIRSR000005-1"/>
    </source>
</evidence>
<dbReference type="STRING" id="452638.Pnec_0082"/>
<sequence length="238" mass="24677">MRQTSQISKLTSLRAGFAAFSIFALIGISGAAFAADAAPAAEAKAAVPGKPKVDVAAGEALYSNGDATRGVTACLTCHGPKGQSAVGTWPKLSAQHAAYTAKQLKNFKEGTRANPVMMGMAATLTEQDMQNIAAYLVKQPLSQGVAQDKNSIELGQSIYRGGIAAKGVPACAACHSPTGAGIPSQYPLLGGQWADYTNAQLLAFREGVRKNSSQMTTIATKLSDQEMKAVSDYIAGLH</sequence>
<comment type="PTM">
    <text evidence="8">Binds 2 heme c groups covalently per subunit.</text>
</comment>
<feature type="signal peptide" evidence="10">
    <location>
        <begin position="1"/>
        <end position="34"/>
    </location>
</feature>
<gene>
    <name evidence="12" type="ordered locus">Pnec_0082</name>
</gene>
<keyword evidence="6" id="KW-0249">Electron transport</keyword>
<dbReference type="GO" id="GO:0042597">
    <property type="term" value="C:periplasmic space"/>
    <property type="evidence" value="ECO:0007669"/>
    <property type="project" value="UniProtKB-SubCell"/>
</dbReference>
<accession>B1XST3</accession>
<dbReference type="InterPro" id="IPR009056">
    <property type="entry name" value="Cyt_c-like_dom"/>
</dbReference>
<dbReference type="Gene3D" id="1.10.760.10">
    <property type="entry name" value="Cytochrome c-like domain"/>
    <property type="match status" value="2"/>
</dbReference>
<dbReference type="AlphaFoldDB" id="B1XST3"/>
<evidence type="ECO:0000256" key="2">
    <source>
        <dbReference type="ARBA" id="ARBA00022448"/>
    </source>
</evidence>
<evidence type="ECO:0000256" key="7">
    <source>
        <dbReference type="ARBA" id="ARBA00023004"/>
    </source>
</evidence>
<evidence type="ECO:0000256" key="4">
    <source>
        <dbReference type="ARBA" id="ARBA00022723"/>
    </source>
</evidence>
<feature type="binding site" description="axial binding residue" evidence="9">
    <location>
        <position position="78"/>
    </location>
    <ligand>
        <name>heme c</name>
        <dbReference type="ChEBI" id="CHEBI:61717"/>
        <label>1</label>
    </ligand>
    <ligandPart>
        <name>Fe</name>
        <dbReference type="ChEBI" id="CHEBI:18248"/>
    </ligandPart>
</feature>
<comment type="subcellular location">
    <subcellularLocation>
        <location evidence="1">Periplasm</location>
    </subcellularLocation>
</comment>
<dbReference type="PROSITE" id="PS51007">
    <property type="entry name" value="CYTC"/>
    <property type="match status" value="2"/>
</dbReference>
<dbReference type="PANTHER" id="PTHR33751">
    <property type="entry name" value="CBB3-TYPE CYTOCHROME C OXIDASE SUBUNIT FIXP"/>
    <property type="match status" value="1"/>
</dbReference>
<evidence type="ECO:0000256" key="5">
    <source>
        <dbReference type="ARBA" id="ARBA00022764"/>
    </source>
</evidence>
<dbReference type="SUPFAM" id="SSF46626">
    <property type="entry name" value="Cytochrome c"/>
    <property type="match status" value="2"/>
</dbReference>
<keyword evidence="4 9" id="KW-0479">Metal-binding</keyword>
<dbReference type="Pfam" id="PF00034">
    <property type="entry name" value="Cytochrom_C"/>
    <property type="match status" value="2"/>
</dbReference>
<feature type="domain" description="Cytochrome c" evidence="11">
    <location>
        <begin position="53"/>
        <end position="140"/>
    </location>
</feature>
<keyword evidence="10" id="KW-0732">Signal</keyword>
<evidence type="ECO:0000256" key="1">
    <source>
        <dbReference type="ARBA" id="ARBA00004418"/>
    </source>
</evidence>
<keyword evidence="3 8" id="KW-0349">Heme</keyword>
<dbReference type="GO" id="GO:0020037">
    <property type="term" value="F:heme binding"/>
    <property type="evidence" value="ECO:0007669"/>
    <property type="project" value="InterPro"/>
</dbReference>
<evidence type="ECO:0000256" key="9">
    <source>
        <dbReference type="PIRSR" id="PIRSR000005-2"/>
    </source>
</evidence>
<dbReference type="InterPro" id="IPR050597">
    <property type="entry name" value="Cytochrome_c_Oxidase_Subunit"/>
</dbReference>
<evidence type="ECO:0000313" key="12">
    <source>
        <dbReference type="EMBL" id="ACB43410.1"/>
    </source>
</evidence>
<feature type="binding site" description="covalent" evidence="8">
    <location>
        <position position="77"/>
    </location>
    <ligand>
        <name>heme c</name>
        <dbReference type="ChEBI" id="CHEBI:61717"/>
        <label>1</label>
    </ligand>
</feature>
<dbReference type="KEGG" id="pne:Pnec_0082"/>
<feature type="binding site" description="covalent" evidence="8">
    <location>
        <position position="74"/>
    </location>
    <ligand>
        <name>heme c</name>
        <dbReference type="ChEBI" id="CHEBI:61717"/>
        <label>1</label>
    </ligand>
</feature>